<dbReference type="Proteomes" id="UP000031561">
    <property type="component" value="Unassembled WGS sequence"/>
</dbReference>
<dbReference type="EMBL" id="JTHE03000103">
    <property type="protein sequence ID" value="MCM1984656.1"/>
    <property type="molecule type" value="Genomic_DNA"/>
</dbReference>
<evidence type="ECO:0000256" key="3">
    <source>
        <dbReference type="ARBA" id="ARBA00023002"/>
    </source>
</evidence>
<keyword evidence="4 5" id="KW-0408">Iron</keyword>
<keyword evidence="3" id="KW-0560">Oxidoreductase</keyword>
<dbReference type="GO" id="GO:0016491">
    <property type="term" value="F:oxidoreductase activity"/>
    <property type="evidence" value="ECO:0007669"/>
    <property type="project" value="UniProtKB-KW"/>
</dbReference>
<organism evidence="6 7">
    <name type="scientific">Lyngbya confervoides BDU141951</name>
    <dbReference type="NCBI Taxonomy" id="1574623"/>
    <lineage>
        <taxon>Bacteria</taxon>
        <taxon>Bacillati</taxon>
        <taxon>Cyanobacteriota</taxon>
        <taxon>Cyanophyceae</taxon>
        <taxon>Oscillatoriophycideae</taxon>
        <taxon>Oscillatoriales</taxon>
        <taxon>Microcoleaceae</taxon>
        <taxon>Lyngbya</taxon>
    </lineage>
</organism>
<dbReference type="GO" id="GO:0046872">
    <property type="term" value="F:metal ion binding"/>
    <property type="evidence" value="ECO:0007669"/>
    <property type="project" value="UniProtKB-KW"/>
</dbReference>
<evidence type="ECO:0000313" key="7">
    <source>
        <dbReference type="Proteomes" id="UP000031561"/>
    </source>
</evidence>
<evidence type="ECO:0000313" key="6">
    <source>
        <dbReference type="EMBL" id="MCM1984656.1"/>
    </source>
</evidence>
<comment type="similarity">
    <text evidence="1">Belongs to the carotenoid oxygenase family.</text>
</comment>
<keyword evidence="7" id="KW-1185">Reference proteome</keyword>
<accession>A0ABD4T7X7</accession>
<comment type="cofactor">
    <cofactor evidence="5">
        <name>Fe(2+)</name>
        <dbReference type="ChEBI" id="CHEBI:29033"/>
    </cofactor>
    <text evidence="5">Binds 1 Fe(2+) ion per subunit.</text>
</comment>
<name>A0ABD4T7X7_9CYAN</name>
<proteinExistence type="inferred from homology"/>
<dbReference type="PANTHER" id="PTHR10543:SF89">
    <property type="entry name" value="CAROTENOID 9,10(9',10')-CLEAVAGE DIOXYGENASE 1"/>
    <property type="match status" value="1"/>
</dbReference>
<gene>
    <name evidence="6" type="ORF">QQ91_0017680</name>
</gene>
<dbReference type="AlphaFoldDB" id="A0ABD4T7X7"/>
<dbReference type="Pfam" id="PF03055">
    <property type="entry name" value="RPE65"/>
    <property type="match status" value="1"/>
</dbReference>
<keyword evidence="2 5" id="KW-0479">Metal-binding</keyword>
<feature type="binding site" evidence="5">
    <location>
        <position position="489"/>
    </location>
    <ligand>
        <name>Fe cation</name>
        <dbReference type="ChEBI" id="CHEBI:24875"/>
        <note>catalytic</note>
    </ligand>
</feature>
<dbReference type="PANTHER" id="PTHR10543">
    <property type="entry name" value="BETA-CAROTENE DIOXYGENASE"/>
    <property type="match status" value="1"/>
</dbReference>
<feature type="binding site" evidence="5">
    <location>
        <position position="304"/>
    </location>
    <ligand>
        <name>Fe cation</name>
        <dbReference type="ChEBI" id="CHEBI:24875"/>
        <note>catalytic</note>
    </ligand>
</feature>
<evidence type="ECO:0000256" key="5">
    <source>
        <dbReference type="PIRSR" id="PIRSR604294-1"/>
    </source>
</evidence>
<evidence type="ECO:0000256" key="4">
    <source>
        <dbReference type="ARBA" id="ARBA00023004"/>
    </source>
</evidence>
<evidence type="ECO:0000256" key="1">
    <source>
        <dbReference type="ARBA" id="ARBA00006787"/>
    </source>
</evidence>
<feature type="binding site" evidence="5">
    <location>
        <position position="237"/>
    </location>
    <ligand>
        <name>Fe cation</name>
        <dbReference type="ChEBI" id="CHEBI:24875"/>
        <note>catalytic</note>
    </ligand>
</feature>
<evidence type="ECO:0000256" key="2">
    <source>
        <dbReference type="ARBA" id="ARBA00022723"/>
    </source>
</evidence>
<protein>
    <submittedName>
        <fullName evidence="6">Carotenoid oxygenase family protein</fullName>
    </submittedName>
</protein>
<dbReference type="InterPro" id="IPR004294">
    <property type="entry name" value="Carotenoid_Oase"/>
</dbReference>
<reference evidence="6 7" key="1">
    <citation type="journal article" date="2015" name="Genome Announc.">
        <title>Draft Genome Sequence of Filamentous Marine Cyanobacterium Lyngbya confervoides Strain BDU141951.</title>
        <authorList>
            <person name="Chandrababunaidu M.M."/>
            <person name="Sen D."/>
            <person name="Tripathy S."/>
        </authorList>
    </citation>
    <scope>NUCLEOTIDE SEQUENCE [LARGE SCALE GENOMIC DNA]</scope>
    <source>
        <strain evidence="6 7">BDU141951</strain>
    </source>
</reference>
<comment type="caution">
    <text evidence="6">The sequence shown here is derived from an EMBL/GenBank/DDBJ whole genome shotgun (WGS) entry which is preliminary data.</text>
</comment>
<feature type="binding site" evidence="5">
    <location>
        <position position="184"/>
    </location>
    <ligand>
        <name>Fe cation</name>
        <dbReference type="ChEBI" id="CHEBI:24875"/>
        <note>catalytic</note>
    </ligand>
</feature>
<sequence>MTATSPQPKTTSSQTSYCVSEWQGGHRSLKEEYSYWIDDIEGQIPGDLRGTVFRNGPGLLDVNGDRLHHPFDGDGMICAFSFHQGKAHFQNRFVRTEGYLAEQKAGRILYRGVFGTQKPGGWFANMFDLRFKNIANTNIVYWGNKLLALWEAGMPHRLNPATLETEGLDNLGGVLGDGQPFSAHPRFDPGDAQHPPRFVNFSVESGLSTKLTVFEFDLGGQLIQQYSHSIPGLGFFHDFVLTPNFTLFFQNPVVMNPIPFVLGLRGAAQSLQFLPDQPTTIWIIPRNGKDPVQRIDTEACFVFHHANAFEQDHKILVDSVCYSHFPTLGPEEDYRNVNFDQYPAGQLYRFTLDLNQQQVYRDQLASRSCEFPALHPRSMGQDYRYLYLGVTHEATGNAPLQAIQKLDLRADSQSTDPAQIWSAAPSGFIGEPLFIPKAQTTQEDAGWVLTLIYDGAANRSELVILDGEDLSRGAIARLKLKHHIPYGLHGCYTPETFI</sequence>
<dbReference type="RefSeq" id="WP_166276696.1">
    <property type="nucleotide sequence ID" value="NZ_JTHE03000103.1"/>
</dbReference>